<dbReference type="PANTHER" id="PTHR43166">
    <property type="entry name" value="AMINO ACID IMPORT ATP-BINDING PROTEIN"/>
    <property type="match status" value="1"/>
</dbReference>
<keyword evidence="8" id="KW-0472">Membrane</keyword>
<dbReference type="PROSITE" id="PS00211">
    <property type="entry name" value="ABC_TRANSPORTER_1"/>
    <property type="match status" value="1"/>
</dbReference>
<dbReference type="RefSeq" id="WP_133442324.1">
    <property type="nucleotide sequence ID" value="NZ_CP034726.1"/>
</dbReference>
<evidence type="ECO:0000259" key="11">
    <source>
        <dbReference type="PROSITE" id="PS50893"/>
    </source>
</evidence>
<proteinExistence type="inferred from homology"/>
<dbReference type="InterPro" id="IPR018449">
    <property type="entry name" value="NIL_domain"/>
</dbReference>
<dbReference type="PANTHER" id="PTHR43166:SF36">
    <property type="entry name" value="METHIONINE IMPORT ATP-BINDING PROTEIN METN 2"/>
    <property type="match status" value="1"/>
</dbReference>
<sequence length="341" mass="37895">MINFRDVTKKYQVKTGTLVAVNHANLTIQDGEIYGIIGYSGAGKSTLVKMLNGLEKPTSGDVEVNGKNIANLNRSQLREQRQRIGTIFQHFNLLWSRTIIGNVMLPMEIAGVAKAKRKKRAIKLLKLVGLANRAHDYPSELSGGQKQRVGIARALANSPQILISDEATSALDPDTTDQILELLLKINHQMGLTIILITHEMHAVRKIANRVAVMDSGSIVEKGPVVDVFNHPKRAITKRFVTQTTSDTHEVQSTIQQLIKKDPHSSIVKLKFTGGQSRKPVVSRIIRQFPQLKLSIIGGNIEPVRDSIIGYLTIQLSGIDEKRALNHFQHMKIETEVVYRG</sequence>
<dbReference type="PROSITE" id="PS50893">
    <property type="entry name" value="ABC_TRANSPORTER_2"/>
    <property type="match status" value="1"/>
</dbReference>
<reference evidence="13" key="1">
    <citation type="submission" date="2018-12" db="EMBL/GenBank/DDBJ databases">
        <title>A new species of lactobacillus.</title>
        <authorList>
            <person name="Jian Y."/>
            <person name="Xin L."/>
            <person name="Hong Z.J."/>
            <person name="Ming L.Z."/>
            <person name="Hong X.Z."/>
        </authorList>
    </citation>
    <scope>NUCLEOTIDE SEQUENCE [LARGE SCALE GENOMIC DNA]</scope>
    <source>
        <strain evidence="13">HSLZ-75</strain>
    </source>
</reference>
<dbReference type="CDD" id="cd03258">
    <property type="entry name" value="ABC_MetN_methionine_transporter"/>
    <property type="match status" value="1"/>
</dbReference>
<accession>A0A4P6ZLR5</accession>
<keyword evidence="6" id="KW-1278">Translocase</keyword>
<keyword evidence="5 12" id="KW-0067">ATP-binding</keyword>
<dbReference type="GO" id="GO:0005886">
    <property type="term" value="C:plasma membrane"/>
    <property type="evidence" value="ECO:0007669"/>
    <property type="project" value="UniProtKB-ARBA"/>
</dbReference>
<keyword evidence="3" id="KW-1003">Cell membrane</keyword>
<evidence type="ECO:0000256" key="3">
    <source>
        <dbReference type="ARBA" id="ARBA00022475"/>
    </source>
</evidence>
<dbReference type="InterPro" id="IPR003593">
    <property type="entry name" value="AAA+_ATPase"/>
</dbReference>
<comment type="similarity">
    <text evidence="1">Belongs to the ABC transporter superfamily.</text>
</comment>
<dbReference type="FunFam" id="3.40.50.300:FF:000056">
    <property type="entry name" value="Cell division ATP-binding protein FtsE"/>
    <property type="match status" value="1"/>
</dbReference>
<dbReference type="GO" id="GO:0005524">
    <property type="term" value="F:ATP binding"/>
    <property type="evidence" value="ECO:0007669"/>
    <property type="project" value="UniProtKB-KW"/>
</dbReference>
<evidence type="ECO:0000256" key="8">
    <source>
        <dbReference type="ARBA" id="ARBA00023136"/>
    </source>
</evidence>
<dbReference type="InterPro" id="IPR027417">
    <property type="entry name" value="P-loop_NTPase"/>
</dbReference>
<dbReference type="InterPro" id="IPR003439">
    <property type="entry name" value="ABC_transporter-like_ATP-bd"/>
</dbReference>
<dbReference type="AlphaFoldDB" id="A0A4P6ZLR5"/>
<protein>
    <submittedName>
        <fullName evidence="12">Methionine ABC transporter ATP-binding protein</fullName>
    </submittedName>
</protein>
<dbReference type="SMART" id="SM00930">
    <property type="entry name" value="NIL"/>
    <property type="match status" value="1"/>
</dbReference>
<evidence type="ECO:0000256" key="1">
    <source>
        <dbReference type="ARBA" id="ARBA00005417"/>
    </source>
</evidence>
<keyword evidence="4" id="KW-0547">Nucleotide-binding</keyword>
<comment type="catalytic activity">
    <reaction evidence="9">
        <text>ATP + H2O = ADP + phosphate + H(+)</text>
        <dbReference type="Rhea" id="RHEA:13065"/>
        <dbReference type="ChEBI" id="CHEBI:15377"/>
        <dbReference type="ChEBI" id="CHEBI:15378"/>
        <dbReference type="ChEBI" id="CHEBI:30616"/>
        <dbReference type="ChEBI" id="CHEBI:43474"/>
        <dbReference type="ChEBI" id="CHEBI:456216"/>
    </reaction>
</comment>
<dbReference type="Pfam" id="PF09383">
    <property type="entry name" value="NIL"/>
    <property type="match status" value="1"/>
</dbReference>
<dbReference type="OrthoDB" id="9802264at2"/>
<dbReference type="KEGG" id="lji:ELX58_06565"/>
<dbReference type="SMART" id="SM00382">
    <property type="entry name" value="AAA"/>
    <property type="match status" value="1"/>
</dbReference>
<dbReference type="EMBL" id="CP034726">
    <property type="protein sequence ID" value="QBP18766.1"/>
    <property type="molecule type" value="Genomic_DNA"/>
</dbReference>
<dbReference type="GO" id="GO:0006865">
    <property type="term" value="P:amino acid transport"/>
    <property type="evidence" value="ECO:0007669"/>
    <property type="project" value="UniProtKB-KW"/>
</dbReference>
<feature type="domain" description="ABC transporter" evidence="11">
    <location>
        <begin position="2"/>
        <end position="241"/>
    </location>
</feature>
<dbReference type="Gene3D" id="3.30.70.260">
    <property type="match status" value="1"/>
</dbReference>
<dbReference type="Gene3D" id="3.40.50.300">
    <property type="entry name" value="P-loop containing nucleotide triphosphate hydrolases"/>
    <property type="match status" value="1"/>
</dbReference>
<dbReference type="InterPro" id="IPR045865">
    <property type="entry name" value="ACT-like_dom_sf"/>
</dbReference>
<evidence type="ECO:0000256" key="10">
    <source>
        <dbReference type="ARBA" id="ARBA00055994"/>
    </source>
</evidence>
<evidence type="ECO:0000256" key="6">
    <source>
        <dbReference type="ARBA" id="ARBA00022967"/>
    </source>
</evidence>
<keyword evidence="2" id="KW-0813">Transport</keyword>
<evidence type="ECO:0000313" key="12">
    <source>
        <dbReference type="EMBL" id="QBP18766.1"/>
    </source>
</evidence>
<dbReference type="SUPFAM" id="SSF55021">
    <property type="entry name" value="ACT-like"/>
    <property type="match status" value="1"/>
</dbReference>
<evidence type="ECO:0000256" key="7">
    <source>
        <dbReference type="ARBA" id="ARBA00022970"/>
    </source>
</evidence>
<dbReference type="SUPFAM" id="SSF52540">
    <property type="entry name" value="P-loop containing nucleoside triphosphate hydrolases"/>
    <property type="match status" value="1"/>
</dbReference>
<dbReference type="GO" id="GO:0016887">
    <property type="term" value="F:ATP hydrolysis activity"/>
    <property type="evidence" value="ECO:0007669"/>
    <property type="project" value="InterPro"/>
</dbReference>
<dbReference type="InterPro" id="IPR050086">
    <property type="entry name" value="MetN_ABC_transporter-like"/>
</dbReference>
<dbReference type="Proteomes" id="UP000294321">
    <property type="component" value="Chromosome"/>
</dbReference>
<gene>
    <name evidence="12" type="ORF">ELX58_06565</name>
</gene>
<comment type="function">
    <text evidence="10">Part of the ABC transporter FtsEX involved in cellular division. Has ATPase activity. Essential for cell division and viability.</text>
</comment>
<evidence type="ECO:0000313" key="13">
    <source>
        <dbReference type="Proteomes" id="UP000294321"/>
    </source>
</evidence>
<evidence type="ECO:0000256" key="4">
    <source>
        <dbReference type="ARBA" id="ARBA00022741"/>
    </source>
</evidence>
<dbReference type="Pfam" id="PF00005">
    <property type="entry name" value="ABC_tran"/>
    <property type="match status" value="1"/>
</dbReference>
<dbReference type="InterPro" id="IPR041701">
    <property type="entry name" value="MetN_ABC"/>
</dbReference>
<dbReference type="InterPro" id="IPR017871">
    <property type="entry name" value="ABC_transporter-like_CS"/>
</dbReference>
<name>A0A4P6ZLR5_9LACO</name>
<keyword evidence="7" id="KW-0029">Amino-acid transport</keyword>
<organism evidence="12 13">
    <name type="scientific">Acetilactobacillus jinshanensis</name>
    <dbReference type="NCBI Taxonomy" id="1720083"/>
    <lineage>
        <taxon>Bacteria</taxon>
        <taxon>Bacillati</taxon>
        <taxon>Bacillota</taxon>
        <taxon>Bacilli</taxon>
        <taxon>Lactobacillales</taxon>
        <taxon>Lactobacillaceae</taxon>
        <taxon>Acetilactobacillus</taxon>
    </lineage>
</organism>
<evidence type="ECO:0000256" key="9">
    <source>
        <dbReference type="ARBA" id="ARBA00049360"/>
    </source>
</evidence>
<evidence type="ECO:0000256" key="2">
    <source>
        <dbReference type="ARBA" id="ARBA00022448"/>
    </source>
</evidence>
<evidence type="ECO:0000256" key="5">
    <source>
        <dbReference type="ARBA" id="ARBA00022840"/>
    </source>
</evidence>
<keyword evidence="13" id="KW-1185">Reference proteome</keyword>